<dbReference type="Proteomes" id="UP001597231">
    <property type="component" value="Unassembled WGS sequence"/>
</dbReference>
<dbReference type="PANTHER" id="PTHR42808:SF3">
    <property type="entry name" value="HYDROXYSTEROID DEHYDROGENASE-LIKE PROTEIN 2"/>
    <property type="match status" value="1"/>
</dbReference>
<dbReference type="SUPFAM" id="SSF55718">
    <property type="entry name" value="SCP-like"/>
    <property type="match status" value="1"/>
</dbReference>
<keyword evidence="2" id="KW-0521">NADP</keyword>
<dbReference type="Gene3D" id="3.30.1050.10">
    <property type="entry name" value="SCP2 sterol-binding domain"/>
    <property type="match status" value="1"/>
</dbReference>
<reference evidence="6" key="1">
    <citation type="journal article" date="2019" name="Int. J. Syst. Evol. Microbiol.">
        <title>The Global Catalogue of Microorganisms (GCM) 10K type strain sequencing project: providing services to taxonomists for standard genome sequencing and annotation.</title>
        <authorList>
            <consortium name="The Broad Institute Genomics Platform"/>
            <consortium name="The Broad Institute Genome Sequencing Center for Infectious Disease"/>
            <person name="Wu L."/>
            <person name="Ma J."/>
        </authorList>
    </citation>
    <scope>NUCLEOTIDE SEQUENCE [LARGE SCALE GENOMIC DNA]</scope>
    <source>
        <strain evidence="6">CCUG 53915</strain>
    </source>
</reference>
<evidence type="ECO:0000256" key="1">
    <source>
        <dbReference type="ARBA" id="ARBA00006484"/>
    </source>
</evidence>
<gene>
    <name evidence="5" type="ORF">ACFQ38_06365</name>
</gene>
<dbReference type="Pfam" id="PF02036">
    <property type="entry name" value="SCP2"/>
    <property type="match status" value="1"/>
</dbReference>
<feature type="domain" description="SCP2" evidence="4">
    <location>
        <begin position="23"/>
        <end position="111"/>
    </location>
</feature>
<evidence type="ECO:0000313" key="5">
    <source>
        <dbReference type="EMBL" id="MFD1204736.1"/>
    </source>
</evidence>
<accession>A0ABW3TVC0</accession>
<organism evidence="5 6">
    <name type="scientific">Sporosarcina contaminans</name>
    <dbReference type="NCBI Taxonomy" id="633403"/>
    <lineage>
        <taxon>Bacteria</taxon>
        <taxon>Bacillati</taxon>
        <taxon>Bacillota</taxon>
        <taxon>Bacilli</taxon>
        <taxon>Bacillales</taxon>
        <taxon>Caryophanaceae</taxon>
        <taxon>Sporosarcina</taxon>
    </lineage>
</organism>
<evidence type="ECO:0000256" key="3">
    <source>
        <dbReference type="ARBA" id="ARBA00023002"/>
    </source>
</evidence>
<evidence type="ECO:0000259" key="4">
    <source>
        <dbReference type="Pfam" id="PF02036"/>
    </source>
</evidence>
<comment type="similarity">
    <text evidence="1">Belongs to the short-chain dehydrogenases/reductases (SDR) family.</text>
</comment>
<dbReference type="EMBL" id="JBHTLT010000029">
    <property type="protein sequence ID" value="MFD1204736.1"/>
    <property type="molecule type" value="Genomic_DNA"/>
</dbReference>
<keyword evidence="3" id="KW-0560">Oxidoreductase</keyword>
<dbReference type="InterPro" id="IPR003033">
    <property type="entry name" value="SCP2_sterol-bd_dom"/>
</dbReference>
<dbReference type="InterPro" id="IPR036527">
    <property type="entry name" value="SCP2_sterol-bd_dom_sf"/>
</dbReference>
<name>A0ABW3TVC0_9BACL</name>
<sequence length="115" mass="12354">MNLDNMSIAEIWTLIDTTLNGNPEPIQGMNTTYSLNLSGDDGGSFGLIFKDGKAETLSGEIADADCALTMSVKDFKKLLAGKLNSTGAFMMGKLKVKGNIGLALKLESLLKQYQF</sequence>
<keyword evidence="6" id="KW-1185">Reference proteome</keyword>
<comment type="caution">
    <text evidence="5">The sequence shown here is derived from an EMBL/GenBank/DDBJ whole genome shotgun (WGS) entry which is preliminary data.</text>
</comment>
<protein>
    <submittedName>
        <fullName evidence="5">SCP2 sterol-binding domain-containing protein</fullName>
    </submittedName>
</protein>
<evidence type="ECO:0000256" key="2">
    <source>
        <dbReference type="ARBA" id="ARBA00022857"/>
    </source>
</evidence>
<dbReference type="InterPro" id="IPR051935">
    <property type="entry name" value="HSDL2"/>
</dbReference>
<dbReference type="RefSeq" id="WP_381480099.1">
    <property type="nucleotide sequence ID" value="NZ_JBHTLT010000029.1"/>
</dbReference>
<dbReference type="PANTHER" id="PTHR42808">
    <property type="entry name" value="HYDROXYSTEROID DEHYDROGENASE-LIKE PROTEIN 2"/>
    <property type="match status" value="1"/>
</dbReference>
<proteinExistence type="inferred from homology"/>
<evidence type="ECO:0000313" key="6">
    <source>
        <dbReference type="Proteomes" id="UP001597231"/>
    </source>
</evidence>